<dbReference type="Proteomes" id="UP000585474">
    <property type="component" value="Unassembled WGS sequence"/>
</dbReference>
<dbReference type="EMBL" id="BJWL01000007">
    <property type="protein sequence ID" value="GFY91096.1"/>
    <property type="molecule type" value="Genomic_DNA"/>
</dbReference>
<proteinExistence type="predicted"/>
<reference evidence="2 3" key="1">
    <citation type="submission" date="2019-07" db="EMBL/GenBank/DDBJ databases">
        <title>De Novo Assembly of kiwifruit Actinidia rufa.</title>
        <authorList>
            <person name="Sugita-Konishi S."/>
            <person name="Sato K."/>
            <person name="Mori E."/>
            <person name="Abe Y."/>
            <person name="Kisaki G."/>
            <person name="Hamano K."/>
            <person name="Suezawa K."/>
            <person name="Otani M."/>
            <person name="Fukuda T."/>
            <person name="Manabe T."/>
            <person name="Gomi K."/>
            <person name="Tabuchi M."/>
            <person name="Akimitsu K."/>
            <person name="Kataoka I."/>
        </authorList>
    </citation>
    <scope>NUCLEOTIDE SEQUENCE [LARGE SCALE GENOMIC DNA]</scope>
    <source>
        <strain evidence="3">cv. Fuchu</strain>
    </source>
</reference>
<dbReference type="AlphaFoldDB" id="A0A7J0EY38"/>
<feature type="compositionally biased region" description="Basic residues" evidence="1">
    <location>
        <begin position="117"/>
        <end position="129"/>
    </location>
</feature>
<accession>A0A7J0EY38</accession>
<organism evidence="2 3">
    <name type="scientific">Actinidia rufa</name>
    <dbReference type="NCBI Taxonomy" id="165716"/>
    <lineage>
        <taxon>Eukaryota</taxon>
        <taxon>Viridiplantae</taxon>
        <taxon>Streptophyta</taxon>
        <taxon>Embryophyta</taxon>
        <taxon>Tracheophyta</taxon>
        <taxon>Spermatophyta</taxon>
        <taxon>Magnoliopsida</taxon>
        <taxon>eudicotyledons</taxon>
        <taxon>Gunneridae</taxon>
        <taxon>Pentapetalae</taxon>
        <taxon>asterids</taxon>
        <taxon>Ericales</taxon>
        <taxon>Actinidiaceae</taxon>
        <taxon>Actinidia</taxon>
    </lineage>
</organism>
<keyword evidence="3" id="KW-1185">Reference proteome</keyword>
<comment type="caution">
    <text evidence="2">The sequence shown here is derived from an EMBL/GenBank/DDBJ whole genome shotgun (WGS) entry which is preliminary data.</text>
</comment>
<protein>
    <submittedName>
        <fullName evidence="2">Uncharacterized protein</fullName>
    </submittedName>
</protein>
<feature type="region of interest" description="Disordered" evidence="1">
    <location>
        <begin position="97"/>
        <end position="132"/>
    </location>
</feature>
<evidence type="ECO:0000256" key="1">
    <source>
        <dbReference type="SAM" id="MobiDB-lite"/>
    </source>
</evidence>
<sequence length="182" mass="19644">MLKEDKNNVLAINPNLPGISRDDKGSHGKILRAKFHRKLVSTSWVVAGSSRDIVGKNREGVFCHRARGILVGARCAILQQWELRFLGFSATIKGPTHFENEDANKKGPLSLLEDKKKRPTAHVPAKSKAKSNWAMSKAMTPATVLGKGTSANPGVDLGPNASVLENLGVAEKLLHGLILPVD</sequence>
<gene>
    <name evidence="2" type="ORF">Acr_07g0012920</name>
</gene>
<name>A0A7J0EY38_9ERIC</name>
<evidence type="ECO:0000313" key="2">
    <source>
        <dbReference type="EMBL" id="GFY91096.1"/>
    </source>
</evidence>
<evidence type="ECO:0000313" key="3">
    <source>
        <dbReference type="Proteomes" id="UP000585474"/>
    </source>
</evidence>